<name>A0ABP5E5R4_9ACTN</name>
<organism evidence="2 3">
    <name type="scientific">Catenulispora subtropica</name>
    <dbReference type="NCBI Taxonomy" id="450798"/>
    <lineage>
        <taxon>Bacteria</taxon>
        <taxon>Bacillati</taxon>
        <taxon>Actinomycetota</taxon>
        <taxon>Actinomycetes</taxon>
        <taxon>Catenulisporales</taxon>
        <taxon>Catenulisporaceae</taxon>
        <taxon>Catenulispora</taxon>
    </lineage>
</organism>
<dbReference type="RefSeq" id="WP_344660848.1">
    <property type="nucleotide sequence ID" value="NZ_BAAAQM010000045.1"/>
</dbReference>
<dbReference type="Gene3D" id="3.30.70.100">
    <property type="match status" value="1"/>
</dbReference>
<dbReference type="InterPro" id="IPR007138">
    <property type="entry name" value="ABM_dom"/>
</dbReference>
<feature type="domain" description="ABM" evidence="1">
    <location>
        <begin position="1"/>
        <end position="60"/>
    </location>
</feature>
<keyword evidence="3" id="KW-1185">Reference proteome</keyword>
<accession>A0ABP5E5R4</accession>
<dbReference type="Pfam" id="PF03992">
    <property type="entry name" value="ABM"/>
    <property type="match status" value="1"/>
</dbReference>
<dbReference type="EMBL" id="BAAAQM010000045">
    <property type="protein sequence ID" value="GAA1991376.1"/>
    <property type="molecule type" value="Genomic_DNA"/>
</dbReference>
<evidence type="ECO:0000313" key="3">
    <source>
        <dbReference type="Proteomes" id="UP001499854"/>
    </source>
</evidence>
<dbReference type="InterPro" id="IPR011008">
    <property type="entry name" value="Dimeric_a/b-barrel"/>
</dbReference>
<dbReference type="SUPFAM" id="SSF54909">
    <property type="entry name" value="Dimeric alpha+beta barrel"/>
    <property type="match status" value="1"/>
</dbReference>
<proteinExistence type="predicted"/>
<reference evidence="3" key="1">
    <citation type="journal article" date="2019" name="Int. J. Syst. Evol. Microbiol.">
        <title>The Global Catalogue of Microorganisms (GCM) 10K type strain sequencing project: providing services to taxonomists for standard genome sequencing and annotation.</title>
        <authorList>
            <consortium name="The Broad Institute Genomics Platform"/>
            <consortium name="The Broad Institute Genome Sequencing Center for Infectious Disease"/>
            <person name="Wu L."/>
            <person name="Ma J."/>
        </authorList>
    </citation>
    <scope>NUCLEOTIDE SEQUENCE [LARGE SCALE GENOMIC DNA]</scope>
    <source>
        <strain evidence="3">JCM 16013</strain>
    </source>
</reference>
<evidence type="ECO:0000259" key="1">
    <source>
        <dbReference type="Pfam" id="PF03992"/>
    </source>
</evidence>
<comment type="caution">
    <text evidence="2">The sequence shown here is derived from an EMBL/GenBank/DDBJ whole genome shotgun (WGS) entry which is preliminary data.</text>
</comment>
<gene>
    <name evidence="2" type="ORF">GCM10009838_63590</name>
</gene>
<dbReference type="Proteomes" id="UP001499854">
    <property type="component" value="Unassembled WGS sequence"/>
</dbReference>
<protein>
    <recommendedName>
        <fullName evidence="1">ABM domain-containing protein</fullName>
    </recommendedName>
</protein>
<evidence type="ECO:0000313" key="2">
    <source>
        <dbReference type="EMBL" id="GAA1991376.1"/>
    </source>
</evidence>
<sequence length="111" mass="11970">MYIETVRFIVPPSGAEGFEAAVRGGVAEMLQSNAQCFTYELSRGVGDPATYVLRIEWTEDSDRIGGVRDGEHLSPLLAELRPHFLSVAEAYITETTTVRGDGGAILGLSLP</sequence>